<feature type="region of interest" description="Disordered" evidence="1">
    <location>
        <begin position="1068"/>
        <end position="1155"/>
    </location>
</feature>
<dbReference type="GeneTree" id="ENSGT00940000162581"/>
<feature type="compositionally biased region" description="Basic and acidic residues" evidence="1">
    <location>
        <begin position="1070"/>
        <end position="1088"/>
    </location>
</feature>
<dbReference type="Gene3D" id="2.40.50.90">
    <property type="match status" value="4"/>
</dbReference>
<evidence type="ECO:0000256" key="1">
    <source>
        <dbReference type="SAM" id="MobiDB-lite"/>
    </source>
</evidence>
<dbReference type="SUPFAM" id="SSF63748">
    <property type="entry name" value="Tudor/PWWP/MBT"/>
    <property type="match status" value="7"/>
</dbReference>
<dbReference type="PANTHER" id="PTHR22948:SF15">
    <property type="entry name" value="TUDOR DOMAIN-CONTAINING PROTEIN 6"/>
    <property type="match status" value="1"/>
</dbReference>
<organism evidence="3 4">
    <name type="scientific">Oryzias melastigma</name>
    <name type="common">Marine medaka</name>
    <dbReference type="NCBI Taxonomy" id="30732"/>
    <lineage>
        <taxon>Eukaryota</taxon>
        <taxon>Metazoa</taxon>
        <taxon>Chordata</taxon>
        <taxon>Craniata</taxon>
        <taxon>Vertebrata</taxon>
        <taxon>Euteleostomi</taxon>
        <taxon>Actinopterygii</taxon>
        <taxon>Neopterygii</taxon>
        <taxon>Teleostei</taxon>
        <taxon>Neoteleostei</taxon>
        <taxon>Acanthomorphata</taxon>
        <taxon>Ovalentaria</taxon>
        <taxon>Atherinomorphae</taxon>
        <taxon>Beloniformes</taxon>
        <taxon>Adrianichthyidae</taxon>
        <taxon>Oryziinae</taxon>
        <taxon>Oryzias</taxon>
    </lineage>
</organism>
<dbReference type="Pfam" id="PF00567">
    <property type="entry name" value="TUDOR"/>
    <property type="match status" value="7"/>
</dbReference>
<feature type="compositionally biased region" description="Basic residues" evidence="1">
    <location>
        <begin position="1112"/>
        <end position="1123"/>
    </location>
</feature>
<accession>A0A3B3B706</accession>
<dbReference type="PaxDb" id="30732-ENSOMEP00000000942"/>
<feature type="compositionally biased region" description="Basic and acidic residues" evidence="1">
    <location>
        <begin position="1095"/>
        <end position="1111"/>
    </location>
</feature>
<reference evidence="3" key="2">
    <citation type="submission" date="2025-09" db="UniProtKB">
        <authorList>
            <consortium name="Ensembl"/>
        </authorList>
    </citation>
    <scope>IDENTIFICATION</scope>
</reference>
<dbReference type="STRING" id="30732.ENSOMEP00000000942"/>
<protein>
    <recommendedName>
        <fullName evidence="2">Tudor domain-containing protein</fullName>
    </recommendedName>
</protein>
<dbReference type="InterPro" id="IPR002999">
    <property type="entry name" value="Tudor"/>
</dbReference>
<evidence type="ECO:0000313" key="4">
    <source>
        <dbReference type="Proteomes" id="UP000261560"/>
    </source>
</evidence>
<reference evidence="3" key="1">
    <citation type="submission" date="2025-08" db="UniProtKB">
        <authorList>
            <consortium name="Ensembl"/>
        </authorList>
    </citation>
    <scope>IDENTIFICATION</scope>
</reference>
<feature type="region of interest" description="Disordered" evidence="1">
    <location>
        <begin position="1313"/>
        <end position="1342"/>
    </location>
</feature>
<dbReference type="OMA" id="CFYYRAV"/>
<dbReference type="PANTHER" id="PTHR22948">
    <property type="entry name" value="TUDOR DOMAIN CONTAINING PROTEIN"/>
    <property type="match status" value="1"/>
</dbReference>
<evidence type="ECO:0000259" key="2">
    <source>
        <dbReference type="PROSITE" id="PS50304"/>
    </source>
</evidence>
<feature type="domain" description="Tudor" evidence="2">
    <location>
        <begin position="724"/>
        <end position="783"/>
    </location>
</feature>
<dbReference type="Ensembl" id="ENSOMET00000015022.1">
    <property type="protein sequence ID" value="ENSOMEP00000000942.1"/>
    <property type="gene ID" value="ENSOMEG00000001833.1"/>
</dbReference>
<proteinExistence type="predicted"/>
<sequence length="1665" mass="186098">CSSVQFLDTVLSRDSWSSAFSVDLKLTHLDWDTESALIHFQGHDLNTCEADYSVLSAEIQRFPKADAAVEVGEICLVEDRSSARWFRGRVQNREESSYHVFLMDEGNVLTVDASCISSCPKQLLSLPPKLTCGFLADILLFQSCSQPSVDLFFSKLIGRNLTGLVHAVLPLHVVLLEAPDINRELVQHGLGRHVDSDTFLCLVELLTGVALKRKSDPLTGEQRVRPLPQRYTDFLSVCGLRLPCGGEADVRVTAAFDPGLFYCRMVSAEAALCEMSSKLCATFADEQATQQSLDELCAVQGRDDKWYRGFLMLCPISAHVNIFFIDCGYFKTVRMDRVHKLPALGFNSAPLAFPCRLASVTDWNKKAFRAGLLGGVLTINVIAFQEDQFLYTITITGIKEDPFTDPEPPDEQRIESPLPPLKDVQSERTVMQELLRQTLAEERISDGSAFKGYVLHAKDPENFWVVSARRHDDCQDMTRKMTEHFEKLKLYEDTLVDPEPGAMCCALYQPDMHFYRAVVLNTFSYGAEVLFIDFGNIEKVPHIAIKTLPETFCSKPAFAICCSLENVLPPEDFWTTKSCDFFREAVMNRSLQIHVVQVMKYKVVVHLFRTGSPASIAELMAASELAYYISIAPKSKPQPSRFVPSTKRICINIHKKPQGVTRRQLKNGAITLSSLTLTPGSRFPVFCSHISSSSEFWCQPRDKAAALDQLMLEIQQYYSSHTVPFQPGDRCCVVRSPLDGRWYRGAVMEEETDAFRVMLVDRGPSLQLTEDRLQGLEPKFAALERQAFRCSLFHPLSRGGPEAGAASTNLLRSFELDSHRHLDCQLVFVVKVDGEELCHVVQLYYPLTQQCVDSRLLELGPSRDRPEPPPFSESFPYSAFGLSAGSKEQVYVTHVTSQSELYCQLSKNGEVMTELDRATAELGDSGQPSGWCGDQRRLCLAKYLDGKWYRCTVVRASVPSYILVFFVDFGNSYICEQNNICEIPETCRTLLDTPMQALKCHLVSVSNHPLSADAKDWLMEAVLDTTMTAAVQGRRRDGSVDVELFDENINVNRKVKELLAKLVSNPVASRDGKQENRHSNSKNLERKKTASRTSVQKDETRDLKEAKEKAVAQKKKKVKRSSNVKKQPGNPVPSPQPRGKEKPLLPSTPSINRKVRPGFRTSAFTSSFSSLSCFFLQLSEDEAAILKMCKDLNSDAVRTALTPVSSARVGDMVLAEYQEDGALYRSVVKTQEAGAVGVDFIDYGNCAVVERMFALPEEHRRQHRLSVPCSLLDTDRYRGDTAFTDAVMSMPLKVEFVCQNGLQWQVRIEVLDPEDQPEDESERQKKICPPSSPGEETLTGSNIRNQNVLSKLERSMDPETDRLDSVVQVQNWIQGSSQNSEEELLDQTNPLPQLTESRILLGGFEGTYNQTLELKAEEELLLSEEETMKPKASATKTAMSPSSQLLPTFPVETNRAYVGVAAALTTPSDFSVALEALLLSMVEVSLLLEELVEETPPLPELLPGSCCLFQSEQQQKWCRTQVVSVDAAVVLDLVDYGYQECVPLQHLSKLRILPEELSTFPKLSLSCSLRGVGPAGGQWSEEASASFRELLCQKNLQIFFRERLSSSCWRVDVLADGVHAAAELVNAGFAVYHQNQVTSKSAESSPDFFFLSSVLIYSRGKKVNH</sequence>
<dbReference type="PROSITE" id="PS50304">
    <property type="entry name" value="TUDOR"/>
    <property type="match status" value="5"/>
</dbReference>
<dbReference type="Proteomes" id="UP000261560">
    <property type="component" value="Unplaced"/>
</dbReference>
<name>A0A3B3B706_ORYME</name>
<dbReference type="InterPro" id="IPR050621">
    <property type="entry name" value="Tudor_domain_containing"/>
</dbReference>
<dbReference type="InterPro" id="IPR035437">
    <property type="entry name" value="SNase_OB-fold_sf"/>
</dbReference>
<feature type="domain" description="Tudor" evidence="2">
    <location>
        <begin position="497"/>
        <end position="555"/>
    </location>
</feature>
<feature type="domain" description="Tudor" evidence="2">
    <location>
        <begin position="932"/>
        <end position="990"/>
    </location>
</feature>
<dbReference type="Gene3D" id="2.30.30.140">
    <property type="match status" value="7"/>
</dbReference>
<keyword evidence="4" id="KW-1185">Reference proteome</keyword>
<feature type="domain" description="Tudor" evidence="2">
    <location>
        <begin position="1206"/>
        <end position="1264"/>
    </location>
</feature>
<feature type="domain" description="Tudor" evidence="2">
    <location>
        <begin position="68"/>
        <end position="126"/>
    </location>
</feature>
<dbReference type="SMART" id="SM00333">
    <property type="entry name" value="TUDOR"/>
    <property type="match status" value="7"/>
</dbReference>
<evidence type="ECO:0000313" key="3">
    <source>
        <dbReference type="Ensembl" id="ENSOMEP00000000942.1"/>
    </source>
</evidence>